<evidence type="ECO:0008006" key="3">
    <source>
        <dbReference type="Google" id="ProtNLM"/>
    </source>
</evidence>
<dbReference type="InterPro" id="IPR036388">
    <property type="entry name" value="WH-like_DNA-bd_sf"/>
</dbReference>
<evidence type="ECO:0000313" key="2">
    <source>
        <dbReference type="Proteomes" id="UP000186165"/>
    </source>
</evidence>
<protein>
    <recommendedName>
        <fullName evidence="3">Fido domain-containing protein</fullName>
    </recommendedName>
</protein>
<accession>A0A1J1AD37</accession>
<gene>
    <name evidence="1" type="ORF">HSR6_1635</name>
</gene>
<dbReference type="Proteomes" id="UP000186165">
    <property type="component" value="Chromosome"/>
</dbReference>
<keyword evidence="2" id="KW-1185">Reference proteome</keyword>
<sequence length="287" mass="33429">MTLPNRSHSYREFIDPSEPMYISDRDILAKLVEFEHASPGELSQQRFRENVIRLQLRDLKRIGLVQSLSHDTYEMTDFGRSVSEGEESLPSKDGLFMVAEIDDRTFPDSNWHLNDFSNLDGETIIAVNFDIIDDSAEEYGWIQDSPEKTRHKIGNVSETDLNRIMREFPTHEPIPQQSAHWVRAIAGLHFFPDANHRTAMNTLSVLYRTLMDGPLPIGDNIGRVVLESKIARVLLTDVRFDTLWKRDALYQVWHRYFRRVLCGDGDKRHEPPEHKLRLILNYAREIL</sequence>
<dbReference type="Gene3D" id="1.10.10.10">
    <property type="entry name" value="Winged helix-like DNA-binding domain superfamily/Winged helix DNA-binding domain"/>
    <property type="match status" value="1"/>
</dbReference>
<dbReference type="KEGG" id="hhsr:HSR6_1635"/>
<name>A0A1J1AD37_9EURY</name>
<organism evidence="1 2">
    <name type="scientific">Halodesulfurarchaeum formicicum</name>
    <dbReference type="NCBI Taxonomy" id="1873524"/>
    <lineage>
        <taxon>Archaea</taxon>
        <taxon>Methanobacteriati</taxon>
        <taxon>Methanobacteriota</taxon>
        <taxon>Stenosarchaea group</taxon>
        <taxon>Halobacteria</taxon>
        <taxon>Halobacteriales</taxon>
        <taxon>Halobacteriaceae</taxon>
        <taxon>Halodesulfurarchaeum</taxon>
    </lineage>
</organism>
<reference evidence="2" key="1">
    <citation type="submission" date="2016-08" db="EMBL/GenBank/DDBJ databases">
        <title>Discovery of first anaerobic lithoheterotrophic haloarchae widely represented in hypersaline habitats.</title>
        <authorList>
            <person name="Sorokin D.Y."/>
            <person name="Kublanov I.V."/>
            <person name="Roman P."/>
            <person name="Sinninghe Damste J.S."/>
            <person name="Golyshin P.N."/>
            <person name="Rojo D."/>
            <person name="Ciordia S."/>
            <person name="Mena Md.C."/>
            <person name="Ferrer M."/>
            <person name="Smedile F."/>
            <person name="Messina E."/>
            <person name="La Cono V."/>
            <person name="Yakimov M.M."/>
        </authorList>
    </citation>
    <scope>NUCLEOTIDE SEQUENCE [LARGE SCALE GENOMIC DNA]</scope>
    <source>
        <strain evidence="2">HSR6</strain>
    </source>
</reference>
<dbReference type="AlphaFoldDB" id="A0A1J1AD37"/>
<evidence type="ECO:0000313" key="1">
    <source>
        <dbReference type="EMBL" id="APE96074.1"/>
    </source>
</evidence>
<dbReference type="EMBL" id="CP016804">
    <property type="protein sequence ID" value="APE96074.1"/>
    <property type="molecule type" value="Genomic_DNA"/>
</dbReference>
<proteinExistence type="predicted"/>